<accession>A0A933NX07</accession>
<name>A0A933NX07_9HYPH</name>
<keyword evidence="1" id="KW-1133">Transmembrane helix</keyword>
<gene>
    <name evidence="2" type="ORF">HY834_00020</name>
</gene>
<keyword evidence="1" id="KW-0472">Membrane</keyword>
<evidence type="ECO:0000256" key="1">
    <source>
        <dbReference type="SAM" id="Phobius"/>
    </source>
</evidence>
<dbReference type="AlphaFoldDB" id="A0A933NX07"/>
<feature type="transmembrane region" description="Helical" evidence="1">
    <location>
        <begin position="118"/>
        <end position="140"/>
    </location>
</feature>
<dbReference type="EMBL" id="JACRAF010000001">
    <property type="protein sequence ID" value="MBI4920108.1"/>
    <property type="molecule type" value="Genomic_DNA"/>
</dbReference>
<comment type="caution">
    <text evidence="2">The sequence shown here is derived from an EMBL/GenBank/DDBJ whole genome shotgun (WGS) entry which is preliminary data.</text>
</comment>
<feature type="transmembrane region" description="Helical" evidence="1">
    <location>
        <begin position="43"/>
        <end position="68"/>
    </location>
</feature>
<sequence length="143" mass="15072">MSYKQWNVVLTLASQVLIAGWLIWDAMVAPSAGAPVSAVAAKLLWAGLVMIIISIAAAIGAAIVGSIVTREEFKDERADERDKAIYARSMRNAYFVSSIAGLGALLLIAFGYDPVAAVYALFIGGMLAGAVGSVSQLVYYRIG</sequence>
<keyword evidence="1" id="KW-0812">Transmembrane</keyword>
<evidence type="ECO:0000313" key="3">
    <source>
        <dbReference type="Proteomes" id="UP000782610"/>
    </source>
</evidence>
<evidence type="ECO:0008006" key="4">
    <source>
        <dbReference type="Google" id="ProtNLM"/>
    </source>
</evidence>
<evidence type="ECO:0000313" key="2">
    <source>
        <dbReference type="EMBL" id="MBI4920108.1"/>
    </source>
</evidence>
<protein>
    <recommendedName>
        <fullName evidence="4">DUF2178 domain-containing protein</fullName>
    </recommendedName>
</protein>
<dbReference type="Proteomes" id="UP000782610">
    <property type="component" value="Unassembled WGS sequence"/>
</dbReference>
<proteinExistence type="predicted"/>
<reference evidence="2" key="1">
    <citation type="submission" date="2020-07" db="EMBL/GenBank/DDBJ databases">
        <title>Huge and variable diversity of episymbiotic CPR bacteria and DPANN archaea in groundwater ecosystems.</title>
        <authorList>
            <person name="He C.Y."/>
            <person name="Keren R."/>
            <person name="Whittaker M."/>
            <person name="Farag I.F."/>
            <person name="Doudna J."/>
            <person name="Cate J.H.D."/>
            <person name="Banfield J.F."/>
        </authorList>
    </citation>
    <scope>NUCLEOTIDE SEQUENCE</scope>
    <source>
        <strain evidence="2">NC_groundwater_1586_Pr3_B-0.1um_66_15</strain>
    </source>
</reference>
<organism evidence="2 3">
    <name type="scientific">Devosia nanyangense</name>
    <dbReference type="NCBI Taxonomy" id="1228055"/>
    <lineage>
        <taxon>Bacteria</taxon>
        <taxon>Pseudomonadati</taxon>
        <taxon>Pseudomonadota</taxon>
        <taxon>Alphaproteobacteria</taxon>
        <taxon>Hyphomicrobiales</taxon>
        <taxon>Devosiaceae</taxon>
        <taxon>Devosia</taxon>
    </lineage>
</organism>
<feature type="transmembrane region" description="Helical" evidence="1">
    <location>
        <begin position="93"/>
        <end position="112"/>
    </location>
</feature>